<dbReference type="UniPathway" id="UPA00050">
    <property type="reaction ID" value="UER00065"/>
</dbReference>
<accession>A0A2J6WDS8</accession>
<dbReference type="InterPro" id="IPR026260">
    <property type="entry name" value="Thr_Synthase_bac/arc"/>
</dbReference>
<dbReference type="GO" id="GO:0004795">
    <property type="term" value="F:threonine synthase activity"/>
    <property type="evidence" value="ECO:0007669"/>
    <property type="project" value="UniProtKB-UniRule"/>
</dbReference>
<dbReference type="PIRSF" id="PIRSF038945">
    <property type="entry name" value="Thr_synthase"/>
    <property type="match status" value="1"/>
</dbReference>
<evidence type="ECO:0000256" key="1">
    <source>
        <dbReference type="ARBA" id="ARBA00001933"/>
    </source>
</evidence>
<feature type="binding site" evidence="9">
    <location>
        <position position="377"/>
    </location>
    <ligand>
        <name>pyridoxal 5'-phosphate</name>
        <dbReference type="ChEBI" id="CHEBI:597326"/>
    </ligand>
</feature>
<evidence type="ECO:0000313" key="13">
    <source>
        <dbReference type="EMBL" id="PMP66920.1"/>
    </source>
</evidence>
<protein>
    <recommendedName>
        <fullName evidence="3 7">Threonine synthase</fullName>
        <ecNumber evidence="7 8">4.2.3.1</ecNumber>
    </recommendedName>
</protein>
<evidence type="ECO:0000256" key="6">
    <source>
        <dbReference type="ARBA" id="ARBA00049144"/>
    </source>
</evidence>
<comment type="similarity">
    <text evidence="2 8">Belongs to the threonine synthase family.</text>
</comment>
<evidence type="ECO:0000256" key="8">
    <source>
        <dbReference type="PIRNR" id="PIRNR038945"/>
    </source>
</evidence>
<evidence type="ECO:0000313" key="14">
    <source>
        <dbReference type="Proteomes" id="UP000237040"/>
    </source>
</evidence>
<keyword evidence="8" id="KW-0028">Amino-acid biosynthesis</keyword>
<comment type="function">
    <text evidence="8">Catalyzes the gamma-elimination of phosphate from L-phosphohomoserine and the beta-addition of water to produce L-threonine.</text>
</comment>
<dbReference type="GO" id="GO:0009097">
    <property type="term" value="P:isoleucine biosynthetic process"/>
    <property type="evidence" value="ECO:0007669"/>
    <property type="project" value="TreeGrafter"/>
</dbReference>
<dbReference type="NCBIfam" id="TIGR00260">
    <property type="entry name" value="thrC"/>
    <property type="match status" value="1"/>
</dbReference>
<dbReference type="InterPro" id="IPR004450">
    <property type="entry name" value="Thr_synthase-like"/>
</dbReference>
<comment type="catalytic activity">
    <reaction evidence="6 8">
        <text>O-phospho-L-homoserine + H2O = L-threonine + phosphate</text>
        <dbReference type="Rhea" id="RHEA:10840"/>
        <dbReference type="ChEBI" id="CHEBI:15377"/>
        <dbReference type="ChEBI" id="CHEBI:43474"/>
        <dbReference type="ChEBI" id="CHEBI:57590"/>
        <dbReference type="ChEBI" id="CHEBI:57926"/>
        <dbReference type="EC" id="4.2.3.1"/>
    </reaction>
</comment>
<evidence type="ECO:0000256" key="11">
    <source>
        <dbReference type="PIRSR" id="PIRSR038945-3"/>
    </source>
</evidence>
<dbReference type="GO" id="GO:0009088">
    <property type="term" value="P:threonine biosynthetic process"/>
    <property type="evidence" value="ECO:0007669"/>
    <property type="project" value="UniProtKB-UniRule"/>
</dbReference>
<organism evidence="13 14">
    <name type="scientific">Caldisericum exile</name>
    <dbReference type="NCBI Taxonomy" id="693075"/>
    <lineage>
        <taxon>Bacteria</taxon>
        <taxon>Pseudomonadati</taxon>
        <taxon>Caldisericota/Cryosericota group</taxon>
        <taxon>Caldisericota</taxon>
        <taxon>Caldisericia</taxon>
        <taxon>Caldisericales</taxon>
        <taxon>Caldisericaceae</taxon>
        <taxon>Caldisericum</taxon>
    </lineage>
</organism>
<evidence type="ECO:0000256" key="5">
    <source>
        <dbReference type="ARBA" id="ARBA00023239"/>
    </source>
</evidence>
<feature type="modified residue" description="N6-(pyridoxal phosphate)lysine" evidence="10">
    <location>
        <position position="114"/>
    </location>
</feature>
<dbReference type="CDD" id="cd01563">
    <property type="entry name" value="Thr-synth_1"/>
    <property type="match status" value="1"/>
</dbReference>
<evidence type="ECO:0000259" key="12">
    <source>
        <dbReference type="Pfam" id="PF00291"/>
    </source>
</evidence>
<dbReference type="Pfam" id="PF00291">
    <property type="entry name" value="PALP"/>
    <property type="match status" value="1"/>
</dbReference>
<feature type="cross-link" description="Isoglutamyl lysine isopeptide (Lys-Gln) (interchain with Q-Cter in protein Pup)" evidence="11">
    <location>
        <position position="195"/>
    </location>
</feature>
<comment type="caution">
    <text evidence="13">The sequence shown here is derived from an EMBL/GenBank/DDBJ whole genome shotgun (WGS) entry which is preliminary data.</text>
</comment>
<comment type="cofactor">
    <cofactor evidence="1 8 9">
        <name>pyridoxal 5'-phosphate</name>
        <dbReference type="ChEBI" id="CHEBI:597326"/>
    </cofactor>
</comment>
<dbReference type="GO" id="GO:0006565">
    <property type="term" value="P:L-serine catabolic process"/>
    <property type="evidence" value="ECO:0007669"/>
    <property type="project" value="TreeGrafter"/>
</dbReference>
<keyword evidence="4 8" id="KW-0663">Pyridoxal phosphate</keyword>
<feature type="binding site" evidence="9">
    <location>
        <position position="140"/>
    </location>
    <ligand>
        <name>pyridoxal 5'-phosphate</name>
        <dbReference type="ChEBI" id="CHEBI:597326"/>
    </ligand>
</feature>
<keyword evidence="5 8" id="KW-0456">Lyase</keyword>
<dbReference type="Gene3D" id="3.40.50.1100">
    <property type="match status" value="2"/>
</dbReference>
<dbReference type="InterPro" id="IPR050147">
    <property type="entry name" value="Ser/Thr_Dehydratase"/>
</dbReference>
<keyword evidence="8" id="KW-0791">Threonine biosynthesis</keyword>
<evidence type="ECO:0000256" key="9">
    <source>
        <dbReference type="PIRSR" id="PIRSR038945-1"/>
    </source>
</evidence>
<gene>
    <name evidence="13" type="primary">thrC</name>
    <name evidence="13" type="ORF">C0189_04220</name>
</gene>
<comment type="pathway">
    <text evidence="8">Amino-acid biosynthesis; L-threonine biosynthesis; L-threonine from L-aspartate: step 5/5.</text>
</comment>
<proteinExistence type="inferred from homology"/>
<reference evidence="13 14" key="1">
    <citation type="submission" date="2018-01" db="EMBL/GenBank/DDBJ databases">
        <title>Metagenomic assembled genomes from two thermal pools in the Uzon Caldera, Kamchatka, Russia.</title>
        <authorList>
            <person name="Wilkins L."/>
            <person name="Ettinger C."/>
        </authorList>
    </citation>
    <scope>NUCLEOTIDE SEQUENCE [LARGE SCALE GENOMIC DNA]</scope>
    <source>
        <strain evidence="13">ZAV-07</strain>
    </source>
</reference>
<dbReference type="InterPro" id="IPR036052">
    <property type="entry name" value="TrpB-like_PALP_sf"/>
</dbReference>
<dbReference type="PANTHER" id="PTHR48078:SF6">
    <property type="entry name" value="L-THREONINE DEHYDRATASE CATABOLIC TDCB"/>
    <property type="match status" value="1"/>
</dbReference>
<dbReference type="RefSeq" id="WP_424586661.1">
    <property type="nucleotide sequence ID" value="NZ_JBNATC010000002.1"/>
</dbReference>
<dbReference type="PANTHER" id="PTHR48078">
    <property type="entry name" value="THREONINE DEHYDRATASE, MITOCHONDRIAL-RELATED"/>
    <property type="match status" value="1"/>
</dbReference>
<dbReference type="NCBIfam" id="NF006050">
    <property type="entry name" value="PRK08197.1"/>
    <property type="match status" value="1"/>
</dbReference>
<dbReference type="Proteomes" id="UP000237040">
    <property type="component" value="Unassembled WGS sequence"/>
</dbReference>
<dbReference type="GO" id="GO:0006567">
    <property type="term" value="P:L-threonine catabolic process"/>
    <property type="evidence" value="ECO:0007669"/>
    <property type="project" value="TreeGrafter"/>
</dbReference>
<dbReference type="EC" id="4.2.3.1" evidence="7 8"/>
<feature type="domain" description="Tryptophan synthase beta chain-like PALP" evidence="12">
    <location>
        <begin position="79"/>
        <end position="378"/>
    </location>
</feature>
<name>A0A2J6WDS8_9BACT</name>
<sequence>MGHVKSLKCLICGSEYQEDEVEYTCPKCGNEGLLEVEYDYGTIKTEFTKEYLKNNKNYSMWRYLPLLPINDASKIGPLQVGFTPLYDVPIIRKDLGVRNLFIKDEGRNPTASLKDRASAVVVVKAQEVGLNDITCASTGNAASSLAGATASVGLKSYIFVPKNAPKAKLTQLLVFGATVFAVNGTYDEAFDLSIKATKEFGWYNRNTGFNPYTVEGKKTVALEIAEQLNFDVPDYIFVSVGDGNIISGVYKGFFDLLNLGFIDRMPKLIAVQAEGCSPVVDAVNGDGIIRPVIPNTIADSISVGIPRSGIMAVKYIKESGGFGIKVSDLEILNAIKYLGSKSGIFAEPAGSTSFAGYLKALNSGSIRKDDKVVVIITGNGLKDVDSAMRAVKEPIYVDPTIEDVKNKLKETK</sequence>
<evidence type="ECO:0000256" key="4">
    <source>
        <dbReference type="ARBA" id="ARBA00022898"/>
    </source>
</evidence>
<dbReference type="EMBL" id="PNIL01000061">
    <property type="protein sequence ID" value="PMP66920.1"/>
    <property type="molecule type" value="Genomic_DNA"/>
</dbReference>
<dbReference type="AlphaFoldDB" id="A0A2J6WDS8"/>
<evidence type="ECO:0000256" key="7">
    <source>
        <dbReference type="NCBIfam" id="TIGR00260"/>
    </source>
</evidence>
<dbReference type="InterPro" id="IPR001926">
    <property type="entry name" value="TrpB-like_PALP"/>
</dbReference>
<evidence type="ECO:0000256" key="10">
    <source>
        <dbReference type="PIRSR" id="PIRSR038945-2"/>
    </source>
</evidence>
<dbReference type="SUPFAM" id="SSF53686">
    <property type="entry name" value="Tryptophan synthase beta subunit-like PLP-dependent enzymes"/>
    <property type="match status" value="1"/>
</dbReference>
<dbReference type="GO" id="GO:0004794">
    <property type="term" value="F:threonine deaminase activity"/>
    <property type="evidence" value="ECO:0007669"/>
    <property type="project" value="TreeGrafter"/>
</dbReference>
<dbReference type="GO" id="GO:0003941">
    <property type="term" value="F:L-serine ammonia-lyase activity"/>
    <property type="evidence" value="ECO:0007669"/>
    <property type="project" value="TreeGrafter"/>
</dbReference>
<evidence type="ECO:0000256" key="3">
    <source>
        <dbReference type="ARBA" id="ARBA00018679"/>
    </source>
</evidence>
<evidence type="ECO:0000256" key="2">
    <source>
        <dbReference type="ARBA" id="ARBA00005517"/>
    </source>
</evidence>